<feature type="transmembrane region" description="Helical" evidence="8">
    <location>
        <begin position="435"/>
        <end position="455"/>
    </location>
</feature>
<keyword evidence="4 8" id="KW-1133">Transmembrane helix</keyword>
<keyword evidence="5 8" id="KW-0472">Membrane</keyword>
<proteinExistence type="predicted"/>
<evidence type="ECO:0000313" key="9">
    <source>
        <dbReference type="EMBL" id="CAH0104043.1"/>
    </source>
</evidence>
<keyword evidence="3 8" id="KW-0812">Transmembrane</keyword>
<feature type="region of interest" description="Disordered" evidence="7">
    <location>
        <begin position="492"/>
        <end position="513"/>
    </location>
</feature>
<keyword evidence="10" id="KW-1185">Reference proteome</keyword>
<dbReference type="Proteomes" id="UP000789390">
    <property type="component" value="Unassembled WGS sequence"/>
</dbReference>
<keyword evidence="6" id="KW-0012">Acyltransferase</keyword>
<reference evidence="9" key="1">
    <citation type="submission" date="2021-11" db="EMBL/GenBank/DDBJ databases">
        <authorList>
            <person name="Schell T."/>
        </authorList>
    </citation>
    <scope>NUCLEOTIDE SEQUENCE</scope>
    <source>
        <strain evidence="9">M5</strain>
    </source>
</reference>
<feature type="transmembrane region" description="Helical" evidence="8">
    <location>
        <begin position="106"/>
        <end position="124"/>
    </location>
</feature>
<dbReference type="GO" id="GO:0030258">
    <property type="term" value="P:lipid modification"/>
    <property type="evidence" value="ECO:0007669"/>
    <property type="project" value="TreeGrafter"/>
</dbReference>
<accession>A0A8J2RPM2</accession>
<dbReference type="AlphaFoldDB" id="A0A8J2RPM2"/>
<evidence type="ECO:0000256" key="4">
    <source>
        <dbReference type="ARBA" id="ARBA00022989"/>
    </source>
</evidence>
<evidence type="ECO:0000256" key="3">
    <source>
        <dbReference type="ARBA" id="ARBA00022692"/>
    </source>
</evidence>
<keyword evidence="2" id="KW-0808">Transferase</keyword>
<dbReference type="PANTHER" id="PTHR13906">
    <property type="entry name" value="PORCUPINE"/>
    <property type="match status" value="1"/>
</dbReference>
<comment type="caution">
    <text evidence="9">The sequence shown here is derived from an EMBL/GenBank/DDBJ whole genome shotgun (WGS) entry which is preliminary data.</text>
</comment>
<evidence type="ECO:0000256" key="1">
    <source>
        <dbReference type="ARBA" id="ARBA00004141"/>
    </source>
</evidence>
<feature type="transmembrane region" description="Helical" evidence="8">
    <location>
        <begin position="467"/>
        <end position="486"/>
    </location>
</feature>
<evidence type="ECO:0000256" key="6">
    <source>
        <dbReference type="ARBA" id="ARBA00023315"/>
    </source>
</evidence>
<feature type="transmembrane region" description="Helical" evidence="8">
    <location>
        <begin position="256"/>
        <end position="275"/>
    </location>
</feature>
<feature type="transmembrane region" description="Helical" evidence="8">
    <location>
        <begin position="35"/>
        <end position="55"/>
    </location>
</feature>
<evidence type="ECO:0000256" key="8">
    <source>
        <dbReference type="SAM" id="Phobius"/>
    </source>
</evidence>
<dbReference type="Pfam" id="PF03062">
    <property type="entry name" value="MBOAT"/>
    <property type="match status" value="1"/>
</dbReference>
<dbReference type="GO" id="GO:0016020">
    <property type="term" value="C:membrane"/>
    <property type="evidence" value="ECO:0007669"/>
    <property type="project" value="UniProtKB-SubCell"/>
</dbReference>
<dbReference type="PANTHER" id="PTHR13906:SF4">
    <property type="entry name" value="LYSOPHOSPHOLIPID ACYLTRANSFERASE 6"/>
    <property type="match status" value="1"/>
</dbReference>
<evidence type="ECO:0000256" key="7">
    <source>
        <dbReference type="SAM" id="MobiDB-lite"/>
    </source>
</evidence>
<dbReference type="EMBL" id="CAKKLH010000124">
    <property type="protein sequence ID" value="CAH0104043.1"/>
    <property type="molecule type" value="Genomic_DNA"/>
</dbReference>
<feature type="transmembrane region" description="Helical" evidence="8">
    <location>
        <begin position="67"/>
        <end position="86"/>
    </location>
</feature>
<protein>
    <submittedName>
        <fullName evidence="9">Uncharacterized protein</fullName>
    </submittedName>
</protein>
<organism evidence="9 10">
    <name type="scientific">Daphnia galeata</name>
    <dbReference type="NCBI Taxonomy" id="27404"/>
    <lineage>
        <taxon>Eukaryota</taxon>
        <taxon>Metazoa</taxon>
        <taxon>Ecdysozoa</taxon>
        <taxon>Arthropoda</taxon>
        <taxon>Crustacea</taxon>
        <taxon>Branchiopoda</taxon>
        <taxon>Diplostraca</taxon>
        <taxon>Cladocera</taxon>
        <taxon>Anomopoda</taxon>
        <taxon>Daphniidae</taxon>
        <taxon>Daphnia</taxon>
    </lineage>
</organism>
<evidence type="ECO:0000313" key="10">
    <source>
        <dbReference type="Proteomes" id="UP000789390"/>
    </source>
</evidence>
<gene>
    <name evidence="9" type="ORF">DGAL_LOCUS6755</name>
</gene>
<dbReference type="GO" id="GO:0016746">
    <property type="term" value="F:acyltransferase activity"/>
    <property type="evidence" value="ECO:0007669"/>
    <property type="project" value="UniProtKB-KW"/>
</dbReference>
<feature type="transmembrane region" description="Helical" evidence="8">
    <location>
        <begin position="397"/>
        <end position="415"/>
    </location>
</feature>
<dbReference type="OrthoDB" id="286734at2759"/>
<name>A0A8J2RPM2_9CRUS</name>
<comment type="subcellular location">
    <subcellularLocation>
        <location evidence="1">Membrane</location>
        <topology evidence="1">Multi-pass membrane protein</topology>
    </subcellularLocation>
</comment>
<sequence length="513" mass="58461">MGIPSMNRVDDSGYYDGSRVFSWLSEPTGLSVDQINFLLSQFTAVGAAFAFRYHLHNLKVAPETRHGAALLLGLIMVVFCFGRQALHLACLSSISYAILMTASPKISQKLVLITSMLYLSLVHIKRQYYSYNSYTLDISGPLMVLTQKVTSLAFSLHDGVARKPEDLTPFQKQQLIRKVPNPLEYYSYVFHFHAVMVGPTVLFADYTDFINGKHFSKRSHEVKASKETTIETEGDEVDEVIVTPEPSAVSIVFKKLFFSLFCAGLFVKLSPMFLITRIKDEDFLENTSLFGKTLFILLSTTFARMKYYHAWLLADAICNASGLGFNGYTASGKAKWDLISNVDIFKFECGLSLRDSIDNWNKFTNRWLRFVVYERTNRFQTVLTYCLSAIWHGFYPGYYITFLGGALCTLAARSVRRSVRPFFMANRATQRFYDVLTFITTRVVMAYLTFSFVLLEFWPSMHLLAHMYFWVHLLSLAAILILPKLLPPPKPTNEQLEQQRRLVPATGNRNSSS</sequence>
<evidence type="ECO:0000256" key="5">
    <source>
        <dbReference type="ARBA" id="ARBA00023136"/>
    </source>
</evidence>
<dbReference type="InterPro" id="IPR049941">
    <property type="entry name" value="LPLAT_7/PORCN-like"/>
</dbReference>
<dbReference type="InterPro" id="IPR004299">
    <property type="entry name" value="MBOAT_fam"/>
</dbReference>
<evidence type="ECO:0000256" key="2">
    <source>
        <dbReference type="ARBA" id="ARBA00022679"/>
    </source>
</evidence>